<proteinExistence type="predicted"/>
<dbReference type="InterPro" id="IPR036638">
    <property type="entry name" value="HLH_DNA-bd_sf"/>
</dbReference>
<dbReference type="SMART" id="SM00353">
    <property type="entry name" value="HLH"/>
    <property type="match status" value="1"/>
</dbReference>
<accession>A0ABP8V224</accession>
<dbReference type="SUPFAM" id="SSF47459">
    <property type="entry name" value="HLH, helix-loop-helix DNA-binding domain"/>
    <property type="match status" value="1"/>
</dbReference>
<sequence length="224" mass="25738">MNHQSCGMSCFFSQKNHVTQEIGQPDMQTYTNHGYPWQSYSLSIYDLVNQYYQYMQMDRGSCNNLSQSSGITQYSVSEIGYHNHLTTGETAQWVCTDSINREALIKTEEQVEHQDKSDDAEDQPKETANKSLFPIAVSVMPRVTEGEGGLIRTFPKKKRVRKQTPVQRKAANVRERKRMNIFNKNFEGLRISLPDADDRKSRIQILNGAIAYMKDLMALLGREK</sequence>
<dbReference type="PANTHER" id="PTHR23349">
    <property type="entry name" value="BASIC HELIX-LOOP-HELIX TRANSCRIPTION FACTOR, TWIST"/>
    <property type="match status" value="1"/>
</dbReference>
<feature type="domain" description="BHLH" evidence="2">
    <location>
        <begin position="166"/>
        <end position="216"/>
    </location>
</feature>
<protein>
    <recommendedName>
        <fullName evidence="2">BHLH domain-containing protein</fullName>
    </recommendedName>
</protein>
<comment type="caution">
    <text evidence="3">The sequence shown here is derived from an EMBL/GenBank/DDBJ whole genome shotgun (WGS) entry which is preliminary data.</text>
</comment>
<dbReference type="Proteomes" id="UP001500604">
    <property type="component" value="Unassembled WGS sequence"/>
</dbReference>
<evidence type="ECO:0000256" key="1">
    <source>
        <dbReference type="SAM" id="MobiDB-lite"/>
    </source>
</evidence>
<dbReference type="Pfam" id="PF00010">
    <property type="entry name" value="HLH"/>
    <property type="match status" value="1"/>
</dbReference>
<dbReference type="PROSITE" id="PS50888">
    <property type="entry name" value="BHLH"/>
    <property type="match status" value="1"/>
</dbReference>
<keyword evidence="4" id="KW-1185">Reference proteome</keyword>
<feature type="region of interest" description="Disordered" evidence="1">
    <location>
        <begin position="108"/>
        <end position="128"/>
    </location>
</feature>
<dbReference type="InterPro" id="IPR011598">
    <property type="entry name" value="bHLH_dom"/>
</dbReference>
<evidence type="ECO:0000259" key="2">
    <source>
        <dbReference type="PROSITE" id="PS50888"/>
    </source>
</evidence>
<organism evidence="3 4">
    <name type="scientific">Kistimonas scapharcae</name>
    <dbReference type="NCBI Taxonomy" id="1036133"/>
    <lineage>
        <taxon>Bacteria</taxon>
        <taxon>Pseudomonadati</taxon>
        <taxon>Pseudomonadota</taxon>
        <taxon>Gammaproteobacteria</taxon>
        <taxon>Oceanospirillales</taxon>
        <taxon>Endozoicomonadaceae</taxon>
        <taxon>Kistimonas</taxon>
    </lineage>
</organism>
<reference evidence="4" key="1">
    <citation type="journal article" date="2019" name="Int. J. Syst. Evol. Microbiol.">
        <title>The Global Catalogue of Microorganisms (GCM) 10K type strain sequencing project: providing services to taxonomists for standard genome sequencing and annotation.</title>
        <authorList>
            <consortium name="The Broad Institute Genomics Platform"/>
            <consortium name="The Broad Institute Genome Sequencing Center for Infectious Disease"/>
            <person name="Wu L."/>
            <person name="Ma J."/>
        </authorList>
    </citation>
    <scope>NUCLEOTIDE SEQUENCE [LARGE SCALE GENOMIC DNA]</scope>
    <source>
        <strain evidence="4">JCM 17805</strain>
    </source>
</reference>
<dbReference type="Gene3D" id="4.10.280.10">
    <property type="entry name" value="Helix-loop-helix DNA-binding domain"/>
    <property type="match status" value="1"/>
</dbReference>
<dbReference type="RefSeq" id="WP_345195088.1">
    <property type="nucleotide sequence ID" value="NZ_BAABFL010000129.1"/>
</dbReference>
<evidence type="ECO:0000313" key="4">
    <source>
        <dbReference type="Proteomes" id="UP001500604"/>
    </source>
</evidence>
<name>A0ABP8V224_9GAMM</name>
<dbReference type="PANTHER" id="PTHR23349:SF111">
    <property type="entry name" value="BHLH DOMAIN-CONTAINING PROTEIN"/>
    <property type="match status" value="1"/>
</dbReference>
<gene>
    <name evidence="3" type="ORF">GCM10023116_15700</name>
</gene>
<dbReference type="InterPro" id="IPR050283">
    <property type="entry name" value="E-box_TF_Regulators"/>
</dbReference>
<evidence type="ECO:0000313" key="3">
    <source>
        <dbReference type="EMBL" id="GAA4649296.1"/>
    </source>
</evidence>
<dbReference type="EMBL" id="BAABFL010000129">
    <property type="protein sequence ID" value="GAA4649296.1"/>
    <property type="molecule type" value="Genomic_DNA"/>
</dbReference>